<dbReference type="PANTHER" id="PTHR48073">
    <property type="entry name" value="O-SUCCINYLBENZOATE SYNTHASE-RELATED"/>
    <property type="match status" value="1"/>
</dbReference>
<dbReference type="InterPro" id="IPR029017">
    <property type="entry name" value="Enolase-like_N"/>
</dbReference>
<dbReference type="Proteomes" id="UP000319746">
    <property type="component" value="Unassembled WGS sequence"/>
</dbReference>
<feature type="active site" description="Proton donor" evidence="4">
    <location>
        <position position="118"/>
    </location>
</feature>
<comment type="catalytic activity">
    <reaction evidence="4">
        <text>(1R,6R)-6-hydroxy-2-succinyl-cyclohexa-2,4-diene-1-carboxylate = 2-succinylbenzoate + H2O</text>
        <dbReference type="Rhea" id="RHEA:10196"/>
        <dbReference type="ChEBI" id="CHEBI:15377"/>
        <dbReference type="ChEBI" id="CHEBI:18325"/>
        <dbReference type="ChEBI" id="CHEBI:58689"/>
        <dbReference type="EC" id="4.2.1.113"/>
    </reaction>
</comment>
<comment type="pathway">
    <text evidence="4">Quinol/quinone metabolism; menaquinone biosynthesis.</text>
</comment>
<feature type="domain" description="Mandelate racemase/muconate lactonizing enzyme C-terminal" evidence="5">
    <location>
        <begin position="95"/>
        <end position="189"/>
    </location>
</feature>
<dbReference type="SFLD" id="SFLDG00180">
    <property type="entry name" value="muconate_cycloisomerase"/>
    <property type="match status" value="1"/>
</dbReference>
<dbReference type="EC" id="4.2.1.113" evidence="4"/>
<feature type="active site" description="Proton acceptor" evidence="4">
    <location>
        <position position="222"/>
    </location>
</feature>
<dbReference type="SUPFAM" id="SSF51604">
    <property type="entry name" value="Enolase C-terminal domain-like"/>
    <property type="match status" value="1"/>
</dbReference>
<dbReference type="AlphaFoldDB" id="A0A543ALZ2"/>
<dbReference type="GO" id="GO:0009234">
    <property type="term" value="P:menaquinone biosynthetic process"/>
    <property type="evidence" value="ECO:0007669"/>
    <property type="project" value="UniProtKB-UniRule"/>
</dbReference>
<proteinExistence type="inferred from homology"/>
<evidence type="ECO:0000259" key="5">
    <source>
        <dbReference type="SMART" id="SM00922"/>
    </source>
</evidence>
<organism evidence="6 7">
    <name type="scientific">Enteractinococcus coprophilus</name>
    <dbReference type="NCBI Taxonomy" id="1027633"/>
    <lineage>
        <taxon>Bacteria</taxon>
        <taxon>Bacillati</taxon>
        <taxon>Actinomycetota</taxon>
        <taxon>Actinomycetes</taxon>
        <taxon>Micrococcales</taxon>
        <taxon>Micrococcaceae</taxon>
    </lineage>
</organism>
<dbReference type="SFLD" id="SFLDS00001">
    <property type="entry name" value="Enolase"/>
    <property type="match status" value="1"/>
</dbReference>
<evidence type="ECO:0000256" key="4">
    <source>
        <dbReference type="HAMAP-Rule" id="MF_00470"/>
    </source>
</evidence>
<feature type="binding site" evidence="4">
    <location>
        <position position="170"/>
    </location>
    <ligand>
        <name>Mg(2+)</name>
        <dbReference type="ChEBI" id="CHEBI:18420"/>
    </ligand>
</feature>
<dbReference type="GO" id="GO:0043748">
    <property type="term" value="F:O-succinylbenzoate synthase activity"/>
    <property type="evidence" value="ECO:0007669"/>
    <property type="project" value="UniProtKB-EC"/>
</dbReference>
<dbReference type="InterPro" id="IPR013342">
    <property type="entry name" value="Mandelate_racemase_C"/>
</dbReference>
<comment type="pathway">
    <text evidence="4">Quinol/quinone metabolism; 1,4-dihydroxy-2-naphthoate biosynthesis; 1,4-dihydroxy-2-naphthoate from chorismate: step 4/7.</text>
</comment>
<feature type="binding site" evidence="4">
    <location>
        <position position="146"/>
    </location>
    <ligand>
        <name>Mg(2+)</name>
        <dbReference type="ChEBI" id="CHEBI:18420"/>
    </ligand>
</feature>
<dbReference type="PANTHER" id="PTHR48073:SF2">
    <property type="entry name" value="O-SUCCINYLBENZOATE SYNTHASE"/>
    <property type="match status" value="1"/>
</dbReference>
<dbReference type="CDD" id="cd03320">
    <property type="entry name" value="OSBS"/>
    <property type="match status" value="1"/>
</dbReference>
<keyword evidence="7" id="KW-1185">Reference proteome</keyword>
<evidence type="ECO:0000256" key="2">
    <source>
        <dbReference type="ARBA" id="ARBA00022842"/>
    </source>
</evidence>
<accession>A0A543ALZ2</accession>
<comment type="cofactor">
    <cofactor evidence="4">
        <name>a divalent metal cation</name>
        <dbReference type="ChEBI" id="CHEBI:60240"/>
    </cofactor>
</comment>
<dbReference type="Pfam" id="PF18374">
    <property type="entry name" value="Enolase_like_N"/>
    <property type="match status" value="1"/>
</dbReference>
<dbReference type="Gene3D" id="3.20.20.120">
    <property type="entry name" value="Enolase-like C-terminal domain"/>
    <property type="match status" value="1"/>
</dbReference>
<dbReference type="SFLD" id="SFLDF00009">
    <property type="entry name" value="o-succinylbenzoate_synthase"/>
    <property type="match status" value="1"/>
</dbReference>
<dbReference type="UniPathway" id="UPA01057">
    <property type="reaction ID" value="UER00165"/>
</dbReference>
<dbReference type="SMART" id="SM00922">
    <property type="entry name" value="MR_MLE"/>
    <property type="match status" value="1"/>
</dbReference>
<evidence type="ECO:0000313" key="6">
    <source>
        <dbReference type="EMBL" id="TQL73614.1"/>
    </source>
</evidence>
<evidence type="ECO:0000256" key="1">
    <source>
        <dbReference type="ARBA" id="ARBA00022723"/>
    </source>
</evidence>
<dbReference type="NCBIfam" id="NF002782">
    <property type="entry name" value="PRK02901.1"/>
    <property type="match status" value="1"/>
</dbReference>
<dbReference type="Pfam" id="PF13378">
    <property type="entry name" value="MR_MLE_C"/>
    <property type="match status" value="1"/>
</dbReference>
<dbReference type="InterPro" id="IPR010196">
    <property type="entry name" value="OSB_synthase_MenC1"/>
</dbReference>
<dbReference type="UniPathway" id="UPA00079"/>
<gene>
    <name evidence="4" type="primary">menC</name>
    <name evidence="6" type="ORF">FB556_0056</name>
</gene>
<sequence length="336" mass="35422">MVDNSHILPLNADVALDELATNAVAIGLPMNTTFRNTTLREVMLIKGPRGWAEFSPFPEYGPDESARWLSASIEAGWHGWPEPVRDTVPVNATVPAVAVDDVESVLAKFGPVPAVKVKVAEGDLATDIARVKRVHELLPDADIRIDANAGYTHQEAVEVITALPFLRYAEQPVPGIEPLARLRAALRAAGSTVLIAADEAVRKETDPLAVAQANAADLIVVKVQPLGGVRRALSIVEQAGLDAVVSSALDSSVGIAAGVALAAALPRLEHACGLATAALFATEPAKPALPVDGVLTPGPAPVPDPQVLKQLKLPADRQRWWQKRLATAHGVLVQNA</sequence>
<name>A0A543ALZ2_9MICC</name>
<dbReference type="Gene3D" id="3.30.390.10">
    <property type="entry name" value="Enolase-like, N-terminal domain"/>
    <property type="match status" value="1"/>
</dbReference>
<keyword evidence="1 4" id="KW-0479">Metal-binding</keyword>
<dbReference type="RefSeq" id="WP_141863678.1">
    <property type="nucleotide sequence ID" value="NZ_BAABAN010000017.1"/>
</dbReference>
<dbReference type="InterPro" id="IPR036849">
    <property type="entry name" value="Enolase-like_C_sf"/>
</dbReference>
<keyword evidence="4" id="KW-0474">Menaquinone biosynthesis</keyword>
<feature type="binding site" evidence="4">
    <location>
        <position position="198"/>
    </location>
    <ligand>
        <name>Mg(2+)</name>
        <dbReference type="ChEBI" id="CHEBI:18420"/>
    </ligand>
</feature>
<dbReference type="GO" id="GO:0000287">
    <property type="term" value="F:magnesium ion binding"/>
    <property type="evidence" value="ECO:0007669"/>
    <property type="project" value="UniProtKB-UniRule"/>
</dbReference>
<protein>
    <recommendedName>
        <fullName evidence="4">o-succinylbenzoate synthase</fullName>
        <shortName evidence="4">OSB synthase</shortName>
        <shortName evidence="4">OSBS</shortName>
        <ecNumber evidence="4">4.2.1.113</ecNumber>
    </recommendedName>
    <alternativeName>
        <fullName evidence="4">4-(2'-carboxyphenyl)-4-oxybutyric acid synthase</fullName>
    </alternativeName>
    <alternativeName>
        <fullName evidence="4">o-succinylbenzoic acid synthase</fullName>
    </alternativeName>
</protein>
<evidence type="ECO:0000313" key="7">
    <source>
        <dbReference type="Proteomes" id="UP000319746"/>
    </source>
</evidence>
<reference evidence="6 7" key="1">
    <citation type="submission" date="2019-06" db="EMBL/GenBank/DDBJ databases">
        <title>Sequencing the genomes of 1000 actinobacteria strains.</title>
        <authorList>
            <person name="Klenk H.-P."/>
        </authorList>
    </citation>
    <scope>NUCLEOTIDE SEQUENCE [LARGE SCALE GENOMIC DNA]</scope>
    <source>
        <strain evidence="6 7">DSM 24083</strain>
    </source>
</reference>
<comment type="similarity">
    <text evidence="4">Belongs to the mandelate racemase/muconate lactonizing enzyme family. MenC type 1 subfamily.</text>
</comment>
<comment type="caution">
    <text evidence="6">The sequence shown here is derived from an EMBL/GenBank/DDBJ whole genome shotgun (WGS) entry which is preliminary data.</text>
</comment>
<keyword evidence="3 4" id="KW-0456">Lyase</keyword>
<dbReference type="EMBL" id="VFOU01000001">
    <property type="protein sequence ID" value="TQL73614.1"/>
    <property type="molecule type" value="Genomic_DNA"/>
</dbReference>
<keyword evidence="2 4" id="KW-0460">Magnesium</keyword>
<dbReference type="OrthoDB" id="3725747at2"/>
<comment type="function">
    <text evidence="4">Converts 2-succinyl-6-hydroxy-2,4-cyclohexadiene-1-carboxylate (SHCHC) to 2-succinylbenzoate (OSB).</text>
</comment>
<dbReference type="InterPro" id="IPR029065">
    <property type="entry name" value="Enolase_C-like"/>
</dbReference>
<dbReference type="HAMAP" id="MF_00470">
    <property type="entry name" value="MenC_1"/>
    <property type="match status" value="1"/>
</dbReference>
<evidence type="ECO:0000256" key="3">
    <source>
        <dbReference type="ARBA" id="ARBA00023239"/>
    </source>
</evidence>